<comment type="caution">
    <text evidence="11">The sequence shown here is derived from an EMBL/GenBank/DDBJ whole genome shotgun (WGS) entry which is preliminary data.</text>
</comment>
<gene>
    <name evidence="9" type="primary">tsaC</name>
    <name evidence="11" type="ORF">MBO_03682</name>
</gene>
<evidence type="ECO:0000256" key="2">
    <source>
        <dbReference type="ARBA" id="ARBA00022490"/>
    </source>
</evidence>
<keyword evidence="7 9" id="KW-0067">ATP-binding</keyword>
<dbReference type="InterPro" id="IPR006070">
    <property type="entry name" value="Sua5-like_dom"/>
</dbReference>
<evidence type="ECO:0000256" key="9">
    <source>
        <dbReference type="HAMAP-Rule" id="MF_01852"/>
    </source>
</evidence>
<keyword evidence="6 9" id="KW-0547">Nucleotide-binding</keyword>
<dbReference type="RefSeq" id="WP_052585282.1">
    <property type="nucleotide sequence ID" value="NZ_AOMT01000013.1"/>
</dbReference>
<dbReference type="GO" id="GO:0005737">
    <property type="term" value="C:cytoplasm"/>
    <property type="evidence" value="ECO:0007669"/>
    <property type="project" value="UniProtKB-SubCell"/>
</dbReference>
<comment type="catalytic activity">
    <reaction evidence="8 9">
        <text>L-threonine + hydrogencarbonate + ATP = L-threonylcarbamoyladenylate + diphosphate + H2O</text>
        <dbReference type="Rhea" id="RHEA:36407"/>
        <dbReference type="ChEBI" id="CHEBI:15377"/>
        <dbReference type="ChEBI" id="CHEBI:17544"/>
        <dbReference type="ChEBI" id="CHEBI:30616"/>
        <dbReference type="ChEBI" id="CHEBI:33019"/>
        <dbReference type="ChEBI" id="CHEBI:57926"/>
        <dbReference type="ChEBI" id="CHEBI:73682"/>
        <dbReference type="EC" id="2.7.7.87"/>
    </reaction>
</comment>
<evidence type="ECO:0000256" key="7">
    <source>
        <dbReference type="ARBA" id="ARBA00022840"/>
    </source>
</evidence>
<dbReference type="GO" id="GO:0003725">
    <property type="term" value="F:double-stranded RNA binding"/>
    <property type="evidence" value="ECO:0007669"/>
    <property type="project" value="InterPro"/>
</dbReference>
<comment type="function">
    <text evidence="9">Required for the formation of a threonylcarbamoyl group on adenosine at position 37 (t(6)A37) in tRNAs that read codons beginning with adenine. Catalyzes the conversion of L-threonine, HCO(3)(-)/CO(2) and ATP to give threonylcarbamoyl-AMP (TC-AMP) as the acyladenylate intermediate, with the release of diphosphate.</text>
</comment>
<evidence type="ECO:0000256" key="3">
    <source>
        <dbReference type="ARBA" id="ARBA00022679"/>
    </source>
</evidence>
<keyword evidence="2 9" id="KW-0963">Cytoplasm</keyword>
<proteinExistence type="inferred from homology"/>
<evidence type="ECO:0000256" key="5">
    <source>
        <dbReference type="ARBA" id="ARBA00022695"/>
    </source>
</evidence>
<dbReference type="InterPro" id="IPR023535">
    <property type="entry name" value="TC-AMP_synthase"/>
</dbReference>
<dbReference type="HAMAP" id="MF_01852">
    <property type="entry name" value="TsaC"/>
    <property type="match status" value="1"/>
</dbReference>
<protein>
    <recommendedName>
        <fullName evidence="9">Threonylcarbamoyl-AMP synthase</fullName>
        <shortName evidence="9">TC-AMP synthase</shortName>
        <ecNumber evidence="9">2.7.7.87</ecNumber>
    </recommendedName>
    <alternativeName>
        <fullName evidence="9">L-threonylcarbamoyladenylate synthase</fullName>
    </alternativeName>
    <alternativeName>
        <fullName evidence="9">t(6)A37 threonylcarbamoyladenosine biosynthesis protein TsaC</fullName>
    </alternativeName>
    <alternativeName>
        <fullName evidence="9">tRNA threonylcarbamoyladenosine biosynthesis protein TsaC</fullName>
    </alternativeName>
</protein>
<accession>A0A066UMK8</accession>
<dbReference type="GO" id="GO:0002949">
    <property type="term" value="P:tRNA threonylcarbamoyladenosine modification"/>
    <property type="evidence" value="ECO:0007669"/>
    <property type="project" value="UniProtKB-UniRule"/>
</dbReference>
<dbReference type="Gene3D" id="3.90.870.10">
    <property type="entry name" value="DHBP synthase"/>
    <property type="match status" value="1"/>
</dbReference>
<dbReference type="PANTHER" id="PTHR17490">
    <property type="entry name" value="SUA5"/>
    <property type="match status" value="1"/>
</dbReference>
<dbReference type="PROSITE" id="PS51163">
    <property type="entry name" value="YRDC"/>
    <property type="match status" value="1"/>
</dbReference>
<dbReference type="InterPro" id="IPR017945">
    <property type="entry name" value="DHBP_synth_RibB-like_a/b_dom"/>
</dbReference>
<dbReference type="InterPro" id="IPR050156">
    <property type="entry name" value="TC-AMP_synthase_SUA5"/>
</dbReference>
<keyword evidence="12" id="KW-1185">Reference proteome</keyword>
<dbReference type="OrthoDB" id="9814580at2"/>
<dbReference type="EC" id="2.7.7.87" evidence="9"/>
<keyword evidence="4 9" id="KW-0819">tRNA processing</keyword>
<evidence type="ECO:0000313" key="12">
    <source>
        <dbReference type="Proteomes" id="UP000035860"/>
    </source>
</evidence>
<dbReference type="GO" id="GO:0006450">
    <property type="term" value="P:regulation of translational fidelity"/>
    <property type="evidence" value="ECO:0007669"/>
    <property type="project" value="TreeGrafter"/>
</dbReference>
<organism evidence="11 12">
    <name type="scientific">Moraxella bovoculi 237</name>
    <dbReference type="NCBI Taxonomy" id="743974"/>
    <lineage>
        <taxon>Bacteria</taxon>
        <taxon>Pseudomonadati</taxon>
        <taxon>Pseudomonadota</taxon>
        <taxon>Gammaproteobacteria</taxon>
        <taxon>Moraxellales</taxon>
        <taxon>Moraxellaceae</taxon>
        <taxon>Moraxella</taxon>
    </lineage>
</organism>
<dbReference type="PANTHER" id="PTHR17490:SF18">
    <property type="entry name" value="THREONYLCARBAMOYL-AMP SYNTHASE"/>
    <property type="match status" value="1"/>
</dbReference>
<evidence type="ECO:0000259" key="10">
    <source>
        <dbReference type="PROSITE" id="PS51163"/>
    </source>
</evidence>
<dbReference type="GO" id="GO:0000049">
    <property type="term" value="F:tRNA binding"/>
    <property type="evidence" value="ECO:0007669"/>
    <property type="project" value="TreeGrafter"/>
</dbReference>
<dbReference type="Pfam" id="PF01300">
    <property type="entry name" value="Sua5_yciO_yrdC"/>
    <property type="match status" value="1"/>
</dbReference>
<keyword evidence="5 9" id="KW-0548">Nucleotidyltransferase</keyword>
<comment type="similarity">
    <text evidence="9">Belongs to the SUA5 family. TsaC subfamily.</text>
</comment>
<dbReference type="AlphaFoldDB" id="A0A066UMK8"/>
<evidence type="ECO:0000256" key="8">
    <source>
        <dbReference type="ARBA" id="ARBA00048366"/>
    </source>
</evidence>
<dbReference type="SUPFAM" id="SSF55821">
    <property type="entry name" value="YrdC/RibB"/>
    <property type="match status" value="1"/>
</dbReference>
<keyword evidence="3 9" id="KW-0808">Transferase</keyword>
<dbReference type="GO" id="GO:0061710">
    <property type="term" value="F:L-threonylcarbamoyladenylate synthase"/>
    <property type="evidence" value="ECO:0007669"/>
    <property type="project" value="UniProtKB-EC"/>
</dbReference>
<reference evidence="11 12" key="1">
    <citation type="journal article" date="2014" name="Genome Announc.">
        <title>Draft Genome Sequence of Moraxella bovoculi Strain 237T (ATCC BAA-1259T) Isolated from a Calf with Infectious Bovine Keratoconjunctivitis.</title>
        <authorList>
            <person name="Calcutt M.J."/>
            <person name="Foecking M.F."/>
            <person name="Martin N.T."/>
            <person name="Mhlanga-Mutangadura T."/>
            <person name="Reilly T.J."/>
        </authorList>
    </citation>
    <scope>NUCLEOTIDE SEQUENCE [LARGE SCALE GENOMIC DNA]</scope>
    <source>
        <strain evidence="11 12">237</strain>
    </source>
</reference>
<evidence type="ECO:0000313" key="11">
    <source>
        <dbReference type="EMBL" id="KDN25448.1"/>
    </source>
</evidence>
<dbReference type="Proteomes" id="UP000035860">
    <property type="component" value="Unassembled WGS sequence"/>
</dbReference>
<feature type="domain" description="YrdC-like" evidence="10">
    <location>
        <begin position="9"/>
        <end position="208"/>
    </location>
</feature>
<dbReference type="GO" id="GO:0005524">
    <property type="term" value="F:ATP binding"/>
    <property type="evidence" value="ECO:0007669"/>
    <property type="project" value="UniProtKB-UniRule"/>
</dbReference>
<evidence type="ECO:0000256" key="1">
    <source>
        <dbReference type="ARBA" id="ARBA00004496"/>
    </source>
</evidence>
<sequence>MCEPKIFNIDQIPDVVNFLRLGGVLAYPSESVWGLGCDAFNTSAIERIFELKSRPEHKGLIVLTDSTAKVAPLLQDLPQELQSDVLQKLQKANDEFDVHTADQAQTYLMPVSKLVKLPKILTGGFDTLAVRVTHHPILAQICNQLTNAENPFGFLVSTSCNISGAPSATVINEAMAYFGSQVAYLNTDGLGFTKPSQIIDLMTGDVLR</sequence>
<evidence type="ECO:0000256" key="6">
    <source>
        <dbReference type="ARBA" id="ARBA00022741"/>
    </source>
</evidence>
<dbReference type="eggNOG" id="COG0009">
    <property type="taxonomic scope" value="Bacteria"/>
</dbReference>
<name>A0A066UMK8_9GAMM</name>
<comment type="subcellular location">
    <subcellularLocation>
        <location evidence="1 9">Cytoplasm</location>
    </subcellularLocation>
</comment>
<evidence type="ECO:0000256" key="4">
    <source>
        <dbReference type="ARBA" id="ARBA00022694"/>
    </source>
</evidence>
<dbReference type="EMBL" id="AOMT01000013">
    <property type="protein sequence ID" value="KDN25448.1"/>
    <property type="molecule type" value="Genomic_DNA"/>
</dbReference>